<evidence type="ECO:0000313" key="2">
    <source>
        <dbReference type="Proteomes" id="UP001501231"/>
    </source>
</evidence>
<keyword evidence="2" id="KW-1185">Reference proteome</keyword>
<name>A0ABP5WZA8_9ACTN</name>
<gene>
    <name evidence="1" type="ORF">GCM10010191_66000</name>
</gene>
<comment type="caution">
    <text evidence="1">The sequence shown here is derived from an EMBL/GenBank/DDBJ whole genome shotgun (WGS) entry which is preliminary data.</text>
</comment>
<dbReference type="Proteomes" id="UP001501231">
    <property type="component" value="Unassembled WGS sequence"/>
</dbReference>
<organism evidence="1 2">
    <name type="scientific">Actinomadura vinacea</name>
    <dbReference type="NCBI Taxonomy" id="115336"/>
    <lineage>
        <taxon>Bacteria</taxon>
        <taxon>Bacillati</taxon>
        <taxon>Actinomycetota</taxon>
        <taxon>Actinomycetes</taxon>
        <taxon>Streptosporangiales</taxon>
        <taxon>Thermomonosporaceae</taxon>
        <taxon>Actinomadura</taxon>
    </lineage>
</organism>
<dbReference type="EMBL" id="BAAARW010000024">
    <property type="protein sequence ID" value="GAA2440783.1"/>
    <property type="molecule type" value="Genomic_DNA"/>
</dbReference>
<accession>A0ABP5WZA8</accession>
<proteinExistence type="predicted"/>
<sequence length="71" mass="7584">MAEYLPWRGRFPRGRSDLPNEAVGFVARQVKAPASEIAFYDFGGRTIKGHGKEPRSVLGPALGNIGTAAIG</sequence>
<reference evidence="2" key="1">
    <citation type="journal article" date="2019" name="Int. J. Syst. Evol. Microbiol.">
        <title>The Global Catalogue of Microorganisms (GCM) 10K type strain sequencing project: providing services to taxonomists for standard genome sequencing and annotation.</title>
        <authorList>
            <consortium name="The Broad Institute Genomics Platform"/>
            <consortium name="The Broad Institute Genome Sequencing Center for Infectious Disease"/>
            <person name="Wu L."/>
            <person name="Ma J."/>
        </authorList>
    </citation>
    <scope>NUCLEOTIDE SEQUENCE [LARGE SCALE GENOMIC DNA]</scope>
    <source>
        <strain evidence="2">JCM 3325</strain>
    </source>
</reference>
<protein>
    <submittedName>
        <fullName evidence="1">Uncharacterized protein</fullName>
    </submittedName>
</protein>
<evidence type="ECO:0000313" key="1">
    <source>
        <dbReference type="EMBL" id="GAA2440783.1"/>
    </source>
</evidence>